<dbReference type="PROSITE" id="PS00231">
    <property type="entry name" value="F_ACTIN_CAPPING_BETA"/>
    <property type="match status" value="1"/>
</dbReference>
<comment type="subunit">
    <text evidence="10">Heterodimer of an alpha and a beta subunit.</text>
</comment>
<proteinExistence type="inferred from homology"/>
<dbReference type="Pfam" id="PF01115">
    <property type="entry name" value="F_actin_cap_B"/>
    <property type="match status" value="1"/>
</dbReference>
<dbReference type="InterPro" id="IPR043175">
    <property type="entry name" value="CAPZB_N"/>
</dbReference>
<keyword evidence="12" id="KW-1185">Reference proteome</keyword>
<evidence type="ECO:0000256" key="7">
    <source>
        <dbReference type="ARBA" id="ARBA00023203"/>
    </source>
</evidence>
<dbReference type="GO" id="GO:0030036">
    <property type="term" value="P:actin cytoskeleton organization"/>
    <property type="evidence" value="ECO:0007669"/>
    <property type="project" value="InterPro"/>
</dbReference>
<comment type="caution">
    <text evidence="11">The sequence shown here is derived from an EMBL/GenBank/DDBJ whole genome shotgun (WGS) entry which is preliminary data.</text>
</comment>
<evidence type="ECO:0000256" key="10">
    <source>
        <dbReference type="RuleBase" id="RU365078"/>
    </source>
</evidence>
<evidence type="ECO:0000256" key="6">
    <source>
        <dbReference type="ARBA" id="ARBA00022990"/>
    </source>
</evidence>
<dbReference type="GO" id="GO:0051016">
    <property type="term" value="P:barbed-end actin filament capping"/>
    <property type="evidence" value="ECO:0007669"/>
    <property type="project" value="UniProtKB-UniRule"/>
</dbReference>
<keyword evidence="4 10" id="KW-0117">Actin capping</keyword>
<dbReference type="AlphaFoldDB" id="A0A9Q0GPX2"/>
<keyword evidence="7 10" id="KW-0009">Actin-binding</keyword>
<dbReference type="EMBL" id="JAMYWD010000012">
    <property type="protein sequence ID" value="KAJ4951405.1"/>
    <property type="molecule type" value="Genomic_DNA"/>
</dbReference>
<evidence type="ECO:0000313" key="12">
    <source>
        <dbReference type="Proteomes" id="UP001141806"/>
    </source>
</evidence>
<organism evidence="11 12">
    <name type="scientific">Protea cynaroides</name>
    <dbReference type="NCBI Taxonomy" id="273540"/>
    <lineage>
        <taxon>Eukaryota</taxon>
        <taxon>Viridiplantae</taxon>
        <taxon>Streptophyta</taxon>
        <taxon>Embryophyta</taxon>
        <taxon>Tracheophyta</taxon>
        <taxon>Spermatophyta</taxon>
        <taxon>Magnoliopsida</taxon>
        <taxon>Proteales</taxon>
        <taxon>Proteaceae</taxon>
        <taxon>Protea</taxon>
    </lineage>
</organism>
<evidence type="ECO:0000256" key="8">
    <source>
        <dbReference type="ARBA" id="ARBA00023212"/>
    </source>
</evidence>
<name>A0A9Q0GPX2_9MAGN</name>
<comment type="similarity">
    <text evidence="2 10">Belongs to the F-actin-capping protein beta subunit family.</text>
</comment>
<dbReference type="GO" id="GO:0000902">
    <property type="term" value="P:cell morphogenesis"/>
    <property type="evidence" value="ECO:0007669"/>
    <property type="project" value="TreeGrafter"/>
</dbReference>
<evidence type="ECO:0000256" key="3">
    <source>
        <dbReference type="ARBA" id="ARBA00021859"/>
    </source>
</evidence>
<protein>
    <recommendedName>
        <fullName evidence="3 10">F-actin-capping protein subunit beta</fullName>
    </recommendedName>
</protein>
<comment type="subcellular location">
    <subcellularLocation>
        <location evidence="1 10">Cytoplasm</location>
        <location evidence="1 10">Cytoskeleton</location>
    </subcellularLocation>
</comment>
<dbReference type="Gene3D" id="3.90.1150.210">
    <property type="entry name" value="F-actin capping protein, beta subunit"/>
    <property type="match status" value="1"/>
</dbReference>
<dbReference type="Proteomes" id="UP001141806">
    <property type="component" value="Unassembled WGS sequence"/>
</dbReference>
<gene>
    <name evidence="11" type="ORF">NE237_028237</name>
</gene>
<dbReference type="PANTHER" id="PTHR10619:SF0">
    <property type="entry name" value="F-ACTIN-CAPPING PROTEIN SUBUNIT BETA ISOFORMS 1 AND 2"/>
    <property type="match status" value="1"/>
</dbReference>
<dbReference type="GO" id="GO:0005737">
    <property type="term" value="C:cytoplasm"/>
    <property type="evidence" value="ECO:0007669"/>
    <property type="project" value="InterPro"/>
</dbReference>
<evidence type="ECO:0000256" key="4">
    <source>
        <dbReference type="ARBA" id="ARBA00022467"/>
    </source>
</evidence>
<keyword evidence="6" id="KW-0007">Acetylation</keyword>
<accession>A0A9Q0GPX2</accession>
<evidence type="ECO:0000256" key="2">
    <source>
        <dbReference type="ARBA" id="ARBA00006039"/>
    </source>
</evidence>
<dbReference type="InterPro" id="IPR042276">
    <property type="entry name" value="CapZ_alpha/beta_2"/>
</dbReference>
<dbReference type="PANTHER" id="PTHR10619">
    <property type="entry name" value="F-ACTIN-CAPPING PROTEIN SUBUNIT BETA"/>
    <property type="match status" value="1"/>
</dbReference>
<dbReference type="InterPro" id="IPR019771">
    <property type="entry name" value="F-actin_capping_bsu_CS"/>
</dbReference>
<sequence length="258" mass="29072">MEAAMGLMRRIHPKHAETALSALLSLLPDHSSDLLSQIDQPLQVLCDSESGKEFLLCEYNRDGDSYRSPWSNKYHPFLDDGLYPSLELRKLEIEANDVFAIYRDQYYEGGISSVYMSEGDDGGFVACFSIKKDGSRTGHGRRGYLEEGAWDAIHVIEVGPEEEGTAHYCLTSTVMLLLTTNTKSSGSGTFRLSGSIRRQMNMDLSLEEGHLCNMGRMIEEMESKLRYSLDQVYFGKTKEMVCTLRPPSEVVQLRMPDI</sequence>
<comment type="function">
    <text evidence="9 10">F-actin-capping proteins bind in a Ca(2+)-independent manner to the fast growing ends of actin filaments (barbed end) thereby blocking the exchange of subunits at these ends. Unlike other capping proteins (such as gelsolin and severin), these proteins do not sever actin filaments.</text>
</comment>
<keyword evidence="8 10" id="KW-0206">Cytoskeleton</keyword>
<dbReference type="SUPFAM" id="SSF90096">
    <property type="entry name" value="Subunits of heterodimeric actin filament capping protein Capz"/>
    <property type="match status" value="1"/>
</dbReference>
<dbReference type="Gene3D" id="1.20.58.570">
    <property type="match status" value="1"/>
</dbReference>
<dbReference type="GO" id="GO:0008290">
    <property type="term" value="C:F-actin capping protein complex"/>
    <property type="evidence" value="ECO:0007669"/>
    <property type="project" value="UniProtKB-UniRule"/>
</dbReference>
<dbReference type="FunFam" id="3.90.1150.210:FF:000004">
    <property type="entry name" value="F-actin-capping protein subunit beta"/>
    <property type="match status" value="1"/>
</dbReference>
<evidence type="ECO:0000256" key="9">
    <source>
        <dbReference type="ARBA" id="ARBA00025389"/>
    </source>
</evidence>
<evidence type="ECO:0000256" key="5">
    <source>
        <dbReference type="ARBA" id="ARBA00022490"/>
    </source>
</evidence>
<dbReference type="InterPro" id="IPR001698">
    <property type="entry name" value="CAPZB"/>
</dbReference>
<evidence type="ECO:0000256" key="1">
    <source>
        <dbReference type="ARBA" id="ARBA00004245"/>
    </source>
</evidence>
<dbReference type="PRINTS" id="PR00192">
    <property type="entry name" value="FACTINCAPB"/>
</dbReference>
<dbReference type="OrthoDB" id="9979678at2759"/>
<dbReference type="FunFam" id="1.20.58.570:FF:000001">
    <property type="entry name" value="F-actin-capping protein subunit beta"/>
    <property type="match status" value="1"/>
</dbReference>
<dbReference type="GO" id="GO:0051015">
    <property type="term" value="F:actin filament binding"/>
    <property type="evidence" value="ECO:0007669"/>
    <property type="project" value="TreeGrafter"/>
</dbReference>
<evidence type="ECO:0000313" key="11">
    <source>
        <dbReference type="EMBL" id="KAJ4951405.1"/>
    </source>
</evidence>
<keyword evidence="5 10" id="KW-0963">Cytoplasm</keyword>
<reference evidence="11" key="1">
    <citation type="journal article" date="2023" name="Plant J.">
        <title>The genome of the king protea, Protea cynaroides.</title>
        <authorList>
            <person name="Chang J."/>
            <person name="Duong T.A."/>
            <person name="Schoeman C."/>
            <person name="Ma X."/>
            <person name="Roodt D."/>
            <person name="Barker N."/>
            <person name="Li Z."/>
            <person name="Van de Peer Y."/>
            <person name="Mizrachi E."/>
        </authorList>
    </citation>
    <scope>NUCLEOTIDE SEQUENCE</scope>
    <source>
        <tissue evidence="11">Young leaves</tissue>
    </source>
</reference>
<dbReference type="InterPro" id="IPR037282">
    <property type="entry name" value="CapZ_alpha/beta"/>
</dbReference>